<dbReference type="STRING" id="477680.SAMN05421788_10710"/>
<accession>A0A1N7QUL8</accession>
<dbReference type="OrthoDB" id="680764at2"/>
<evidence type="ECO:0000256" key="2">
    <source>
        <dbReference type="ARBA" id="ARBA00006679"/>
    </source>
</evidence>
<dbReference type="GO" id="GO:0005886">
    <property type="term" value="C:plasma membrane"/>
    <property type="evidence" value="ECO:0007669"/>
    <property type="project" value="UniProtKB-SubCell"/>
</dbReference>
<feature type="transmembrane region" description="Helical" evidence="7">
    <location>
        <begin position="20"/>
        <end position="39"/>
    </location>
</feature>
<evidence type="ECO:0000256" key="6">
    <source>
        <dbReference type="ARBA" id="ARBA00023136"/>
    </source>
</evidence>
<evidence type="ECO:0000256" key="1">
    <source>
        <dbReference type="ARBA" id="ARBA00004651"/>
    </source>
</evidence>
<feature type="transmembrane region" description="Helical" evidence="7">
    <location>
        <begin position="59"/>
        <end position="80"/>
    </location>
</feature>
<evidence type="ECO:0000313" key="8">
    <source>
        <dbReference type="EMBL" id="SIT26581.1"/>
    </source>
</evidence>
<sequence>MSILHRLKHENSLNQPKWLVLLRMALGAMLFIKGITFMGDSSQLENLIANSQLRGQYSPLLATIISWTHLFGGLFILTGLATRYMSLIQIPILLGAVLFVNLPTFTLDNASELILSILMLVLLLVFVIEGSGKISADEYFRTYYRAGYHKVKVDI</sequence>
<comment type="subcellular location">
    <subcellularLocation>
        <location evidence="1">Cell membrane</location>
        <topology evidence="1">Multi-pass membrane protein</topology>
    </subcellularLocation>
</comment>
<keyword evidence="4 7" id="KW-0812">Transmembrane</keyword>
<evidence type="ECO:0000313" key="9">
    <source>
        <dbReference type="Proteomes" id="UP000186917"/>
    </source>
</evidence>
<feature type="transmembrane region" description="Helical" evidence="7">
    <location>
        <begin position="113"/>
        <end position="132"/>
    </location>
</feature>
<dbReference type="RefSeq" id="WP_076380627.1">
    <property type="nucleotide sequence ID" value="NZ_AP017422.1"/>
</dbReference>
<reference evidence="9" key="1">
    <citation type="submission" date="2017-01" db="EMBL/GenBank/DDBJ databases">
        <authorList>
            <person name="Varghese N."/>
            <person name="Submissions S."/>
        </authorList>
    </citation>
    <scope>NUCLEOTIDE SEQUENCE [LARGE SCALE GENOMIC DNA]</scope>
    <source>
        <strain evidence="9">DSM 21054</strain>
    </source>
</reference>
<keyword evidence="6 7" id="KW-0472">Membrane</keyword>
<dbReference type="Pfam" id="PF07681">
    <property type="entry name" value="DoxX"/>
    <property type="match status" value="1"/>
</dbReference>
<gene>
    <name evidence="8" type="ORF">SAMN05421788_10710</name>
</gene>
<dbReference type="AlphaFoldDB" id="A0A1N7QUL8"/>
<evidence type="ECO:0000256" key="3">
    <source>
        <dbReference type="ARBA" id="ARBA00022475"/>
    </source>
</evidence>
<evidence type="ECO:0000256" key="7">
    <source>
        <dbReference type="SAM" id="Phobius"/>
    </source>
</evidence>
<dbReference type="PANTHER" id="PTHR33452:SF1">
    <property type="entry name" value="INNER MEMBRANE PROTEIN YPHA-RELATED"/>
    <property type="match status" value="1"/>
</dbReference>
<keyword evidence="3" id="KW-1003">Cell membrane</keyword>
<organism evidence="8 9">
    <name type="scientific">Filimonas lacunae</name>
    <dbReference type="NCBI Taxonomy" id="477680"/>
    <lineage>
        <taxon>Bacteria</taxon>
        <taxon>Pseudomonadati</taxon>
        <taxon>Bacteroidota</taxon>
        <taxon>Chitinophagia</taxon>
        <taxon>Chitinophagales</taxon>
        <taxon>Chitinophagaceae</taxon>
        <taxon>Filimonas</taxon>
    </lineage>
</organism>
<dbReference type="EMBL" id="FTOR01000007">
    <property type="protein sequence ID" value="SIT26581.1"/>
    <property type="molecule type" value="Genomic_DNA"/>
</dbReference>
<name>A0A1N7QUL8_9BACT</name>
<evidence type="ECO:0000256" key="4">
    <source>
        <dbReference type="ARBA" id="ARBA00022692"/>
    </source>
</evidence>
<feature type="transmembrane region" description="Helical" evidence="7">
    <location>
        <begin position="87"/>
        <end position="107"/>
    </location>
</feature>
<protein>
    <submittedName>
        <fullName evidence="8">Uncharacterized membrane protein YphA, DoxX/SURF4 family</fullName>
    </submittedName>
</protein>
<dbReference type="InterPro" id="IPR051907">
    <property type="entry name" value="DoxX-like_oxidoreductase"/>
</dbReference>
<dbReference type="PANTHER" id="PTHR33452">
    <property type="entry name" value="OXIDOREDUCTASE CATD-RELATED"/>
    <property type="match status" value="1"/>
</dbReference>
<comment type="similarity">
    <text evidence="2">Belongs to the DoxX family.</text>
</comment>
<keyword evidence="9" id="KW-1185">Reference proteome</keyword>
<evidence type="ECO:0000256" key="5">
    <source>
        <dbReference type="ARBA" id="ARBA00022989"/>
    </source>
</evidence>
<keyword evidence="5 7" id="KW-1133">Transmembrane helix</keyword>
<dbReference type="InterPro" id="IPR032808">
    <property type="entry name" value="DoxX"/>
</dbReference>
<proteinExistence type="inferred from homology"/>
<dbReference type="Proteomes" id="UP000186917">
    <property type="component" value="Unassembled WGS sequence"/>
</dbReference>